<organism evidence="1 2">
    <name type="scientific">Candidatus Merdibacter merdavium</name>
    <dbReference type="NCBI Taxonomy" id="2838692"/>
    <lineage>
        <taxon>Bacteria</taxon>
        <taxon>Bacillati</taxon>
        <taxon>Bacillota</taxon>
        <taxon>Erysipelotrichia</taxon>
        <taxon>Erysipelotrichales</taxon>
        <taxon>Erysipelotrichaceae</taxon>
        <taxon>Merdibacter</taxon>
    </lineage>
</organism>
<reference evidence="1" key="1">
    <citation type="journal article" date="2021" name="PeerJ">
        <title>Extensive microbial diversity within the chicken gut microbiome revealed by metagenomics and culture.</title>
        <authorList>
            <person name="Gilroy R."/>
            <person name="Ravi A."/>
            <person name="Getino M."/>
            <person name="Pursley I."/>
            <person name="Horton D.L."/>
            <person name="Alikhan N.F."/>
            <person name="Baker D."/>
            <person name="Gharbi K."/>
            <person name="Hall N."/>
            <person name="Watson M."/>
            <person name="Adriaenssens E.M."/>
            <person name="Foster-Nyarko E."/>
            <person name="Jarju S."/>
            <person name="Secka A."/>
            <person name="Antonio M."/>
            <person name="Oren A."/>
            <person name="Chaudhuri R.R."/>
            <person name="La Ragione R."/>
            <person name="Hildebrand F."/>
            <person name="Pallen M.J."/>
        </authorList>
    </citation>
    <scope>NUCLEOTIDE SEQUENCE</scope>
    <source>
        <strain evidence="1">CHK187-11901</strain>
    </source>
</reference>
<name>A0A9D2NPG2_9FIRM</name>
<proteinExistence type="predicted"/>
<reference evidence="1" key="2">
    <citation type="submission" date="2021-04" db="EMBL/GenBank/DDBJ databases">
        <authorList>
            <person name="Gilroy R."/>
        </authorList>
    </citation>
    <scope>NUCLEOTIDE SEQUENCE</scope>
    <source>
        <strain evidence="1">CHK187-11901</strain>
    </source>
</reference>
<dbReference type="AlphaFoldDB" id="A0A9D2NPG2"/>
<comment type="caution">
    <text evidence="1">The sequence shown here is derived from an EMBL/GenBank/DDBJ whole genome shotgun (WGS) entry which is preliminary data.</text>
</comment>
<protein>
    <submittedName>
        <fullName evidence="1">Uncharacterized protein</fullName>
    </submittedName>
</protein>
<dbReference type="Proteomes" id="UP000823896">
    <property type="component" value="Unassembled WGS sequence"/>
</dbReference>
<dbReference type="EMBL" id="DWWM01000020">
    <property type="protein sequence ID" value="HJC36130.1"/>
    <property type="molecule type" value="Genomic_DNA"/>
</dbReference>
<gene>
    <name evidence="1" type="ORF">H9702_03250</name>
</gene>
<evidence type="ECO:0000313" key="2">
    <source>
        <dbReference type="Proteomes" id="UP000823896"/>
    </source>
</evidence>
<evidence type="ECO:0000313" key="1">
    <source>
        <dbReference type="EMBL" id="HJC36130.1"/>
    </source>
</evidence>
<accession>A0A9D2NPG2</accession>
<sequence>MDHEEMRELAEYLRKAGCSEQDIRALTQEDARQRRQSLLRCRCHMQERICRIENEISCLDYLIYKLRQEPKE</sequence>